<evidence type="ECO:0000313" key="2">
    <source>
        <dbReference type="Proteomes" id="UP000886523"/>
    </source>
</evidence>
<dbReference type="Proteomes" id="UP000886523">
    <property type="component" value="Unassembled WGS sequence"/>
</dbReference>
<protein>
    <submittedName>
        <fullName evidence="1">Uncharacterized protein</fullName>
    </submittedName>
</protein>
<sequence length="175" mass="19678">MACALPHIVGLGSAPAFTTSFASFPRVHIDLKIVPHTPEEMWENSSRRESASQWMLSFSKGAMEYIHDTSQVCIVKVPENDSRDEITAKPTCASACPSRTITRRSSALQQVFSRGGIMRAELEQYSVKIAPDIPLIAEDPNQNRKDIHPNKFLQFLLEEDHISDERQNALETRVI</sequence>
<reference evidence="1" key="1">
    <citation type="journal article" date="2020" name="Nat. Commun.">
        <title>Large-scale genome sequencing of mycorrhizal fungi provides insights into the early evolution of symbiotic traits.</title>
        <authorList>
            <person name="Miyauchi S."/>
            <person name="Kiss E."/>
            <person name="Kuo A."/>
            <person name="Drula E."/>
            <person name="Kohler A."/>
            <person name="Sanchez-Garcia M."/>
            <person name="Morin E."/>
            <person name="Andreopoulos B."/>
            <person name="Barry K.W."/>
            <person name="Bonito G."/>
            <person name="Buee M."/>
            <person name="Carver A."/>
            <person name="Chen C."/>
            <person name="Cichocki N."/>
            <person name="Clum A."/>
            <person name="Culley D."/>
            <person name="Crous P.W."/>
            <person name="Fauchery L."/>
            <person name="Girlanda M."/>
            <person name="Hayes R.D."/>
            <person name="Keri Z."/>
            <person name="LaButti K."/>
            <person name="Lipzen A."/>
            <person name="Lombard V."/>
            <person name="Magnuson J."/>
            <person name="Maillard F."/>
            <person name="Murat C."/>
            <person name="Nolan M."/>
            <person name="Ohm R.A."/>
            <person name="Pangilinan J."/>
            <person name="Pereira M.F."/>
            <person name="Perotto S."/>
            <person name="Peter M."/>
            <person name="Pfister S."/>
            <person name="Riley R."/>
            <person name="Sitrit Y."/>
            <person name="Stielow J.B."/>
            <person name="Szollosi G."/>
            <person name="Zifcakova L."/>
            <person name="Stursova M."/>
            <person name="Spatafora J.W."/>
            <person name="Tedersoo L."/>
            <person name="Vaario L.M."/>
            <person name="Yamada A."/>
            <person name="Yan M."/>
            <person name="Wang P."/>
            <person name="Xu J."/>
            <person name="Bruns T."/>
            <person name="Baldrian P."/>
            <person name="Vilgalys R."/>
            <person name="Dunand C."/>
            <person name="Henrissat B."/>
            <person name="Grigoriev I.V."/>
            <person name="Hibbett D."/>
            <person name="Nagy L.G."/>
            <person name="Martin F.M."/>
        </authorList>
    </citation>
    <scope>NUCLEOTIDE SEQUENCE</scope>
    <source>
        <strain evidence="1">UP504</strain>
    </source>
</reference>
<gene>
    <name evidence="1" type="ORF">BS47DRAFT_1381432</name>
</gene>
<proteinExistence type="predicted"/>
<accession>A0A9P6B1A4</accession>
<keyword evidence="2" id="KW-1185">Reference proteome</keyword>
<comment type="caution">
    <text evidence="1">The sequence shown here is derived from an EMBL/GenBank/DDBJ whole genome shotgun (WGS) entry which is preliminary data.</text>
</comment>
<organism evidence="1 2">
    <name type="scientific">Hydnum rufescens UP504</name>
    <dbReference type="NCBI Taxonomy" id="1448309"/>
    <lineage>
        <taxon>Eukaryota</taxon>
        <taxon>Fungi</taxon>
        <taxon>Dikarya</taxon>
        <taxon>Basidiomycota</taxon>
        <taxon>Agaricomycotina</taxon>
        <taxon>Agaricomycetes</taxon>
        <taxon>Cantharellales</taxon>
        <taxon>Hydnaceae</taxon>
        <taxon>Hydnum</taxon>
    </lineage>
</organism>
<dbReference type="EMBL" id="MU128948">
    <property type="protein sequence ID" value="KAF9515622.1"/>
    <property type="molecule type" value="Genomic_DNA"/>
</dbReference>
<evidence type="ECO:0000313" key="1">
    <source>
        <dbReference type="EMBL" id="KAF9515622.1"/>
    </source>
</evidence>
<name>A0A9P6B1A4_9AGAM</name>
<dbReference type="AlphaFoldDB" id="A0A9P6B1A4"/>